<protein>
    <recommendedName>
        <fullName evidence="3">DUF2442 domain-containing protein</fullName>
    </recommendedName>
</protein>
<dbReference type="EMBL" id="RXMA01000006">
    <property type="protein sequence ID" value="RTR21576.1"/>
    <property type="molecule type" value="Genomic_DNA"/>
</dbReference>
<dbReference type="Gene3D" id="3.30.2020.10">
    <property type="entry name" value="NE0471-like N-terminal domain"/>
    <property type="match status" value="1"/>
</dbReference>
<sequence length="93" mass="10295">MDQPRVVSVMALPGTLSVAVTWIDGTRDVVDLSDPIHRFTVLRPLADPSLFARVKCVAWGWAIGWGGDDDEPEIDYPADRLWHHAQTQRSAAA</sequence>
<reference evidence="1 2" key="1">
    <citation type="submission" date="2018-12" db="EMBL/GenBank/DDBJ databases">
        <authorList>
            <person name="Yang Y."/>
        </authorList>
    </citation>
    <scope>NUCLEOTIDE SEQUENCE [LARGE SCALE GENOMIC DNA]</scope>
    <source>
        <strain evidence="1 2">L-25-5w-1</strain>
    </source>
</reference>
<name>A0A3S0JJL7_9PROT</name>
<gene>
    <name evidence="1" type="ORF">EJ903_09270</name>
</gene>
<dbReference type="OrthoDB" id="8234829at2"/>
<proteinExistence type="predicted"/>
<dbReference type="Proteomes" id="UP000277007">
    <property type="component" value="Unassembled WGS sequence"/>
</dbReference>
<dbReference type="SUPFAM" id="SSF143880">
    <property type="entry name" value="NE0471 N-terminal domain-like"/>
    <property type="match status" value="1"/>
</dbReference>
<dbReference type="AlphaFoldDB" id="A0A3S0JJL7"/>
<comment type="caution">
    <text evidence="1">The sequence shown here is derived from an EMBL/GenBank/DDBJ whole genome shotgun (WGS) entry which is preliminary data.</text>
</comment>
<organism evidence="1 2">
    <name type="scientific">Azospirillum griseum</name>
    <dbReference type="NCBI Taxonomy" id="2496639"/>
    <lineage>
        <taxon>Bacteria</taxon>
        <taxon>Pseudomonadati</taxon>
        <taxon>Pseudomonadota</taxon>
        <taxon>Alphaproteobacteria</taxon>
        <taxon>Rhodospirillales</taxon>
        <taxon>Azospirillaceae</taxon>
        <taxon>Azospirillum</taxon>
    </lineage>
</organism>
<keyword evidence="2" id="KW-1185">Reference proteome</keyword>
<dbReference type="InterPro" id="IPR036782">
    <property type="entry name" value="NE0471-like_N"/>
</dbReference>
<evidence type="ECO:0000313" key="2">
    <source>
        <dbReference type="Proteomes" id="UP000277007"/>
    </source>
</evidence>
<evidence type="ECO:0008006" key="3">
    <source>
        <dbReference type="Google" id="ProtNLM"/>
    </source>
</evidence>
<dbReference type="RefSeq" id="WP_126614381.1">
    <property type="nucleotide sequence ID" value="NZ_JBHUCY010000003.1"/>
</dbReference>
<accession>A0A3S0JJL7</accession>
<evidence type="ECO:0000313" key="1">
    <source>
        <dbReference type="EMBL" id="RTR21576.1"/>
    </source>
</evidence>